<dbReference type="InterPro" id="IPR013325">
    <property type="entry name" value="RNA_pol_sigma_r2"/>
</dbReference>
<name>A0ABU5XVX5_9MYCO</name>
<dbReference type="Gene3D" id="1.10.1740.10">
    <property type="match status" value="1"/>
</dbReference>
<evidence type="ECO:0000259" key="2">
    <source>
        <dbReference type="Pfam" id="PF20239"/>
    </source>
</evidence>
<feature type="domain" description="DUF6596" evidence="2">
    <location>
        <begin position="175"/>
        <end position="269"/>
    </location>
</feature>
<sequence length="392" mass="42329">MTGEAGQRAESAARSSYGRLLALLAARTHDLAGAEDALADAFERALTRWQVDGVPDDPDAWLLTVARNRQRDRWRSAAHRTSVPLDSDRHDVVDAEPEARDRRLDLLLLCAHPDIGPAARVPLMLNTVLGYPAERIGLAFLIPPTTMAGRLVRAKQRIRRDRIPFELPDDAAPERAAAVLEAVYGAYGIEWPTVPRDRHALILGLAEVIAEAMPRVAEAHGLAALLALSSARLPARLDEAGRFVPLVDQDPARWDEHLIALGHRHLRAAHALSAVGPFQLEAAINAVHCARVAGAPPDWATLRRLHESLQVLAPTAGGRVALAAVIAETDGAAAGLASLDTVDATARLQPAWVLRAHLLRRIGDSGGADAALRRAIDLTTDPAERAHLSRRR</sequence>
<keyword evidence="4" id="KW-1185">Reference proteome</keyword>
<dbReference type="PANTHER" id="PTHR47756:SF2">
    <property type="entry name" value="BLL6612 PROTEIN"/>
    <property type="match status" value="1"/>
</dbReference>
<dbReference type="RefSeq" id="WP_224972250.1">
    <property type="nucleotide sequence ID" value="NZ_JAYJJU010000009.1"/>
</dbReference>
<dbReference type="Proteomes" id="UP001298593">
    <property type="component" value="Unassembled WGS sequence"/>
</dbReference>
<organism evidence="3 4">
    <name type="scientific">[Mycobacterium] nativiensis</name>
    <dbReference type="NCBI Taxonomy" id="2855503"/>
    <lineage>
        <taxon>Bacteria</taxon>
        <taxon>Bacillati</taxon>
        <taxon>Actinomycetota</taxon>
        <taxon>Actinomycetes</taxon>
        <taxon>Mycobacteriales</taxon>
        <taxon>Mycobacteriaceae</taxon>
        <taxon>Mycolicibacter</taxon>
    </lineage>
</organism>
<dbReference type="PANTHER" id="PTHR47756">
    <property type="entry name" value="BLL6612 PROTEIN-RELATED"/>
    <property type="match status" value="1"/>
</dbReference>
<dbReference type="Pfam" id="PF04542">
    <property type="entry name" value="Sigma70_r2"/>
    <property type="match status" value="1"/>
</dbReference>
<feature type="domain" description="RNA polymerase sigma-70 region 2" evidence="1">
    <location>
        <begin position="16"/>
        <end position="78"/>
    </location>
</feature>
<gene>
    <name evidence="3" type="ORF">KV113_11260</name>
</gene>
<dbReference type="SUPFAM" id="SSF88946">
    <property type="entry name" value="Sigma2 domain of RNA polymerase sigma factors"/>
    <property type="match status" value="1"/>
</dbReference>
<protein>
    <submittedName>
        <fullName evidence="3">DUF6596 domain-containing protein</fullName>
    </submittedName>
</protein>
<evidence type="ECO:0000313" key="4">
    <source>
        <dbReference type="Proteomes" id="UP001298593"/>
    </source>
</evidence>
<reference evidence="3 4" key="1">
    <citation type="submission" date="2023-12" db="EMBL/GenBank/DDBJ databases">
        <title>Description of new species of Mycobacterium terrae complex isolated from sewage at the Sao Paulo Zoological Park Foundation in Brazil.</title>
        <authorList>
            <person name="Romagnoli C.L."/>
            <person name="Conceicao E.C."/>
            <person name="Machado E."/>
            <person name="Barreto L.B.P.F."/>
            <person name="Sharma A."/>
            <person name="Silva N.M."/>
            <person name="Marques L.E."/>
            <person name="Juliana M.A."/>
            <person name="Lourenco M.C.S."/>
            <person name="Digiampietri L.A."/>
            <person name="Suffys P.N."/>
            <person name="Viana-Niero C."/>
        </authorList>
    </citation>
    <scope>NUCLEOTIDE SEQUENCE [LARGE SCALE GENOMIC DNA]</scope>
    <source>
        <strain evidence="3 4">MYC340</strain>
    </source>
</reference>
<evidence type="ECO:0000259" key="1">
    <source>
        <dbReference type="Pfam" id="PF04542"/>
    </source>
</evidence>
<proteinExistence type="predicted"/>
<dbReference type="EMBL" id="JAYJJU010000009">
    <property type="protein sequence ID" value="MEB3032132.1"/>
    <property type="molecule type" value="Genomic_DNA"/>
</dbReference>
<accession>A0ABU5XVX5</accession>
<dbReference type="InterPro" id="IPR007627">
    <property type="entry name" value="RNA_pol_sigma70_r2"/>
</dbReference>
<evidence type="ECO:0000313" key="3">
    <source>
        <dbReference type="EMBL" id="MEB3032132.1"/>
    </source>
</evidence>
<dbReference type="InterPro" id="IPR046531">
    <property type="entry name" value="DUF6596"/>
</dbReference>
<comment type="caution">
    <text evidence="3">The sequence shown here is derived from an EMBL/GenBank/DDBJ whole genome shotgun (WGS) entry which is preliminary data.</text>
</comment>
<dbReference type="Pfam" id="PF20239">
    <property type="entry name" value="DUF6596"/>
    <property type="match status" value="1"/>
</dbReference>